<evidence type="ECO:0000256" key="10">
    <source>
        <dbReference type="ARBA" id="ARBA00023125"/>
    </source>
</evidence>
<keyword evidence="6 12" id="KW-0479">Metal-binding</keyword>
<dbReference type="InterPro" id="IPR050219">
    <property type="entry name" value="DnaG_primase"/>
</dbReference>
<keyword evidence="8 12" id="KW-0862">Zinc</keyword>
<keyword evidence="1 12" id="KW-0240">DNA-directed RNA polymerase</keyword>
<dbReference type="Gene3D" id="3.90.980.10">
    <property type="entry name" value="DNA primase, catalytic core, N-terminal domain"/>
    <property type="match status" value="1"/>
</dbReference>
<dbReference type="AlphaFoldDB" id="A0A1I2PTJ2"/>
<dbReference type="GO" id="GO:0005737">
    <property type="term" value="C:cytoplasm"/>
    <property type="evidence" value="ECO:0007669"/>
    <property type="project" value="TreeGrafter"/>
</dbReference>
<evidence type="ECO:0000256" key="2">
    <source>
        <dbReference type="ARBA" id="ARBA00022515"/>
    </source>
</evidence>
<dbReference type="Pfam" id="PF08275">
    <property type="entry name" value="DNAG_N"/>
    <property type="match status" value="1"/>
</dbReference>
<dbReference type="EMBL" id="FOPI01000005">
    <property type="protein sequence ID" value="SFG19442.1"/>
    <property type="molecule type" value="Genomic_DNA"/>
</dbReference>
<dbReference type="GO" id="GO:1990077">
    <property type="term" value="C:primosome complex"/>
    <property type="evidence" value="ECO:0007669"/>
    <property type="project" value="UniProtKB-KW"/>
</dbReference>
<evidence type="ECO:0000256" key="13">
    <source>
        <dbReference type="PIRNR" id="PIRNR002811"/>
    </source>
</evidence>
<dbReference type="CDD" id="cd03364">
    <property type="entry name" value="TOPRIM_DnaG_primases"/>
    <property type="match status" value="1"/>
</dbReference>
<comment type="subunit">
    <text evidence="12">Monomer. Interacts with DnaB.</text>
</comment>
<dbReference type="Pfam" id="PF01807">
    <property type="entry name" value="Zn_ribbon_DnaG"/>
    <property type="match status" value="1"/>
</dbReference>
<proteinExistence type="inferred from homology"/>
<evidence type="ECO:0000256" key="5">
    <source>
        <dbReference type="ARBA" id="ARBA00022705"/>
    </source>
</evidence>
<dbReference type="InterPro" id="IPR034151">
    <property type="entry name" value="TOPRIM_DnaG_bac"/>
</dbReference>
<dbReference type="Proteomes" id="UP000182635">
    <property type="component" value="Unassembled WGS sequence"/>
</dbReference>
<keyword evidence="11 12" id="KW-0804">Transcription</keyword>
<dbReference type="Pfam" id="PF10410">
    <property type="entry name" value="DnaB_bind"/>
    <property type="match status" value="1"/>
</dbReference>
<evidence type="ECO:0000313" key="17">
    <source>
        <dbReference type="Proteomes" id="UP000182635"/>
    </source>
</evidence>
<evidence type="ECO:0000256" key="12">
    <source>
        <dbReference type="HAMAP-Rule" id="MF_00974"/>
    </source>
</evidence>
<keyword evidence="2 12" id="KW-0639">Primosome</keyword>
<dbReference type="NCBIfam" id="TIGR01391">
    <property type="entry name" value="dnaG"/>
    <property type="match status" value="1"/>
</dbReference>
<evidence type="ECO:0000256" key="14">
    <source>
        <dbReference type="PIRSR" id="PIRSR002811-1"/>
    </source>
</evidence>
<evidence type="ECO:0000256" key="4">
    <source>
        <dbReference type="ARBA" id="ARBA00022695"/>
    </source>
</evidence>
<name>A0A1I2PTJ2_9LACO</name>
<keyword evidence="5 12" id="KW-0235">DNA replication</keyword>
<dbReference type="InterPro" id="IPR037068">
    <property type="entry name" value="DNA_primase_core_N_sf"/>
</dbReference>
<evidence type="ECO:0000256" key="1">
    <source>
        <dbReference type="ARBA" id="ARBA00022478"/>
    </source>
</evidence>
<evidence type="ECO:0000259" key="15">
    <source>
        <dbReference type="PROSITE" id="PS50880"/>
    </source>
</evidence>
<dbReference type="GO" id="GO:0003677">
    <property type="term" value="F:DNA binding"/>
    <property type="evidence" value="ECO:0007669"/>
    <property type="project" value="UniProtKB-KW"/>
</dbReference>
<evidence type="ECO:0000313" key="16">
    <source>
        <dbReference type="EMBL" id="SFG19442.1"/>
    </source>
</evidence>
<comment type="cofactor">
    <cofactor evidence="12 13 14">
        <name>Zn(2+)</name>
        <dbReference type="ChEBI" id="CHEBI:29105"/>
    </cofactor>
    <text evidence="12 13 14">Binds 1 zinc ion per monomer.</text>
</comment>
<dbReference type="HAMAP" id="MF_00974">
    <property type="entry name" value="DNA_primase_DnaG"/>
    <property type="match status" value="1"/>
</dbReference>
<evidence type="ECO:0000256" key="8">
    <source>
        <dbReference type="ARBA" id="ARBA00022833"/>
    </source>
</evidence>
<sequence>MTNFRKCYTIANDYAKQVVHLCVRPFYASWLMTGGDFLAGGIPEKTIDMVRSNADILDVVGNFVQMRHAGKNWVGLCPFHAEKTPSFSINEQKQFFYCFSCGRGGNVFKFIMELEDLNFIEAVYRVAELENIEIDPRYSSENQARFQKEFESSEIGQLKNLYKTAADVYHYMLTTAEIGEQALDYLHQRGLTDDLIEEFGLGFAPSQDFLKTYFETHGIGDYQLFRKSGLFTEHGDGSLVDRFHSRVMFPIRNASGQTIAFSGRLLIKDDKSPKYLNSPETLLFEKSKVLFNFDKAKSVIRRDGEVYLFEGFMDVLAAYRSGVKNGIASMGTSLTDDQIYQVEQITKKVLVCYDGDQPGQAATKRALDLFEDSSKIECEVVNLPEKLDPDEYVRKHGTESFKKIVHDDRETVLEFYMRYFKEGKNLGTESGQLAYITDVLGETAKVSDSLQIQLTLGRLAKEFGIDKMSLESQLRVLKQQLGTRNVRSESSLKKTSVDSNVVKEKEFSRIEKAERLLLHRILNDYSVYSKVSSIEDFQFVHVDYQALYLLIEGYYSEHSEYDDAKFLDYVEDSKLQNVLISIEMEDYGDYDEQEVDDCLKVLKHDAPLEEQITRISTQLDQAKRQNDVNKITELTIKYIKMMQEKQADA</sequence>
<evidence type="ECO:0000256" key="9">
    <source>
        <dbReference type="ARBA" id="ARBA00022842"/>
    </source>
</evidence>
<dbReference type="PANTHER" id="PTHR30313">
    <property type="entry name" value="DNA PRIMASE"/>
    <property type="match status" value="1"/>
</dbReference>
<protein>
    <recommendedName>
        <fullName evidence="12 13">DNA primase</fullName>
        <ecNumber evidence="12">2.7.7.101</ecNumber>
    </recommendedName>
</protein>
<feature type="zinc finger region" description="CHC2-type" evidence="12 14">
    <location>
        <begin position="77"/>
        <end position="101"/>
    </location>
</feature>
<dbReference type="GO" id="GO:0008270">
    <property type="term" value="F:zinc ion binding"/>
    <property type="evidence" value="ECO:0007669"/>
    <property type="project" value="UniProtKB-UniRule"/>
</dbReference>
<evidence type="ECO:0000256" key="11">
    <source>
        <dbReference type="ARBA" id="ARBA00023163"/>
    </source>
</evidence>
<dbReference type="Gene3D" id="3.90.580.10">
    <property type="entry name" value="Zinc finger, CHC2-type domain"/>
    <property type="match status" value="1"/>
</dbReference>
<keyword evidence="4 12" id="KW-0548">Nucleotidyltransferase</keyword>
<comment type="domain">
    <text evidence="12">Contains an N-terminal zinc-binding domain, a central core domain that contains the primase activity, and a C-terminal DnaB-binding domain.</text>
</comment>
<dbReference type="SUPFAM" id="SSF56731">
    <property type="entry name" value="DNA primase core"/>
    <property type="match status" value="1"/>
</dbReference>
<evidence type="ECO:0000256" key="7">
    <source>
        <dbReference type="ARBA" id="ARBA00022771"/>
    </source>
</evidence>
<keyword evidence="3 12" id="KW-0808">Transferase</keyword>
<organism evidence="16 17">
    <name type="scientific">Ligilactobacillus ruminis DSM 20403 = NBRC 102161</name>
    <dbReference type="NCBI Taxonomy" id="1423798"/>
    <lineage>
        <taxon>Bacteria</taxon>
        <taxon>Bacillati</taxon>
        <taxon>Bacillota</taxon>
        <taxon>Bacilli</taxon>
        <taxon>Lactobacillales</taxon>
        <taxon>Lactobacillaceae</taxon>
        <taxon>Ligilactobacillus</taxon>
    </lineage>
</organism>
<evidence type="ECO:0000256" key="3">
    <source>
        <dbReference type="ARBA" id="ARBA00022679"/>
    </source>
</evidence>
<comment type="catalytic activity">
    <reaction evidence="12">
        <text>ssDNA + n NTP = ssDNA/pppN(pN)n-1 hybrid + (n-1) diphosphate.</text>
        <dbReference type="EC" id="2.7.7.101"/>
    </reaction>
</comment>
<dbReference type="PIRSF" id="PIRSF002811">
    <property type="entry name" value="DnaG"/>
    <property type="match status" value="1"/>
</dbReference>
<dbReference type="SMART" id="SM00493">
    <property type="entry name" value="TOPRIM"/>
    <property type="match status" value="1"/>
</dbReference>
<dbReference type="PROSITE" id="PS50880">
    <property type="entry name" value="TOPRIM"/>
    <property type="match status" value="1"/>
</dbReference>
<dbReference type="InterPro" id="IPR002694">
    <property type="entry name" value="Znf_CHC2"/>
</dbReference>
<dbReference type="EC" id="2.7.7.101" evidence="12"/>
<dbReference type="SUPFAM" id="SSF57783">
    <property type="entry name" value="Zinc beta-ribbon"/>
    <property type="match status" value="1"/>
</dbReference>
<dbReference type="SMART" id="SM00400">
    <property type="entry name" value="ZnF_CHCC"/>
    <property type="match status" value="1"/>
</dbReference>
<dbReference type="Gene3D" id="1.10.860.10">
    <property type="entry name" value="DNAb Helicase, Chain A"/>
    <property type="match status" value="1"/>
</dbReference>
<comment type="function">
    <text evidence="12 13">RNA polymerase that catalyzes the synthesis of short RNA molecules used as primers for DNA polymerase during DNA replication.</text>
</comment>
<reference evidence="17" key="1">
    <citation type="submission" date="2016-10" db="EMBL/GenBank/DDBJ databases">
        <authorList>
            <person name="Varghese N."/>
            <person name="Submissions S."/>
        </authorList>
    </citation>
    <scope>NUCLEOTIDE SEQUENCE [LARGE SCALE GENOMIC DNA]</scope>
    <source>
        <strain evidence="17">DSM 20403</strain>
    </source>
</reference>
<dbReference type="InterPro" id="IPR013264">
    <property type="entry name" value="DNAG_N"/>
</dbReference>
<feature type="domain" description="Toprim" evidence="15">
    <location>
        <begin position="304"/>
        <end position="386"/>
    </location>
</feature>
<dbReference type="InterPro" id="IPR016136">
    <property type="entry name" value="DNA_helicase_N/primase_C"/>
</dbReference>
<evidence type="ECO:0000256" key="6">
    <source>
        <dbReference type="ARBA" id="ARBA00022723"/>
    </source>
</evidence>
<keyword evidence="10 12" id="KW-0238">DNA-binding</keyword>
<dbReference type="InterPro" id="IPR036977">
    <property type="entry name" value="DNA_primase_Znf_CHC2"/>
</dbReference>
<comment type="similarity">
    <text evidence="12 13">Belongs to the DnaG primase family.</text>
</comment>
<dbReference type="InterPro" id="IPR019475">
    <property type="entry name" value="DNA_primase_DnaB-bd"/>
</dbReference>
<dbReference type="InterPro" id="IPR030846">
    <property type="entry name" value="DnaG_bac"/>
</dbReference>
<dbReference type="Gene3D" id="3.40.1360.10">
    <property type="match status" value="1"/>
</dbReference>
<dbReference type="Pfam" id="PF13155">
    <property type="entry name" value="Toprim_2"/>
    <property type="match status" value="1"/>
</dbReference>
<dbReference type="PANTHER" id="PTHR30313:SF2">
    <property type="entry name" value="DNA PRIMASE"/>
    <property type="match status" value="1"/>
</dbReference>
<dbReference type="GO" id="GO:0003899">
    <property type="term" value="F:DNA-directed RNA polymerase activity"/>
    <property type="evidence" value="ECO:0007669"/>
    <property type="project" value="UniProtKB-UniRule"/>
</dbReference>
<dbReference type="GO" id="GO:0006269">
    <property type="term" value="P:DNA replication, synthesis of primer"/>
    <property type="evidence" value="ECO:0007669"/>
    <property type="project" value="UniProtKB-UniRule"/>
</dbReference>
<dbReference type="GO" id="GO:0000428">
    <property type="term" value="C:DNA-directed RNA polymerase complex"/>
    <property type="evidence" value="ECO:0007669"/>
    <property type="project" value="UniProtKB-KW"/>
</dbReference>
<keyword evidence="7 12" id="KW-0863">Zinc-finger</keyword>
<keyword evidence="9" id="KW-0460">Magnesium</keyword>
<dbReference type="InterPro" id="IPR006171">
    <property type="entry name" value="TOPRIM_dom"/>
</dbReference>
<gene>
    <name evidence="12" type="primary">dnaG</name>
    <name evidence="16" type="ORF">SAMN02910432_00287</name>
</gene>
<dbReference type="FunFam" id="3.90.580.10:FF:000001">
    <property type="entry name" value="DNA primase"/>
    <property type="match status" value="1"/>
</dbReference>
<dbReference type="InterPro" id="IPR006295">
    <property type="entry name" value="DNA_primase_DnaG"/>
</dbReference>
<accession>A0A1I2PTJ2</accession>